<name>A0AAV1DH27_OLDCO</name>
<dbReference type="InterPro" id="IPR046960">
    <property type="entry name" value="PPR_At4g14850-like_plant"/>
</dbReference>
<dbReference type="GO" id="GO:0003723">
    <property type="term" value="F:RNA binding"/>
    <property type="evidence" value="ECO:0007669"/>
    <property type="project" value="InterPro"/>
</dbReference>
<evidence type="ECO:0000256" key="3">
    <source>
        <dbReference type="PROSITE-ProRule" id="PRU00708"/>
    </source>
</evidence>
<comment type="similarity">
    <text evidence="1">Belongs to the PPR family. PCMP-H subfamily.</text>
</comment>
<dbReference type="FunFam" id="1.25.40.10:FF:000348">
    <property type="entry name" value="Pentatricopeptide repeat-containing protein chloroplastic"/>
    <property type="match status" value="1"/>
</dbReference>
<dbReference type="Gene3D" id="1.25.40.10">
    <property type="entry name" value="Tetratricopeptide repeat domain"/>
    <property type="match status" value="6"/>
</dbReference>
<keyword evidence="6" id="KW-1185">Reference proteome</keyword>
<dbReference type="Pfam" id="PF13041">
    <property type="entry name" value="PPR_2"/>
    <property type="match status" value="3"/>
</dbReference>
<feature type="repeat" description="PPR" evidence="3">
    <location>
        <begin position="96"/>
        <end position="130"/>
    </location>
</feature>
<organism evidence="5 6">
    <name type="scientific">Oldenlandia corymbosa var. corymbosa</name>
    <dbReference type="NCBI Taxonomy" id="529605"/>
    <lineage>
        <taxon>Eukaryota</taxon>
        <taxon>Viridiplantae</taxon>
        <taxon>Streptophyta</taxon>
        <taxon>Embryophyta</taxon>
        <taxon>Tracheophyta</taxon>
        <taxon>Spermatophyta</taxon>
        <taxon>Magnoliopsida</taxon>
        <taxon>eudicotyledons</taxon>
        <taxon>Gunneridae</taxon>
        <taxon>Pentapetalae</taxon>
        <taxon>asterids</taxon>
        <taxon>lamiids</taxon>
        <taxon>Gentianales</taxon>
        <taxon>Rubiaceae</taxon>
        <taxon>Rubioideae</taxon>
        <taxon>Spermacoceae</taxon>
        <taxon>Hedyotis-Oldenlandia complex</taxon>
        <taxon>Oldenlandia</taxon>
    </lineage>
</organism>
<dbReference type="InterPro" id="IPR032867">
    <property type="entry name" value="DYW_dom"/>
</dbReference>
<feature type="repeat" description="PPR" evidence="3">
    <location>
        <begin position="198"/>
        <end position="232"/>
    </location>
</feature>
<dbReference type="GO" id="GO:0008270">
    <property type="term" value="F:zinc ion binding"/>
    <property type="evidence" value="ECO:0007669"/>
    <property type="project" value="InterPro"/>
</dbReference>
<proteinExistence type="inferred from homology"/>
<evidence type="ECO:0000313" key="6">
    <source>
        <dbReference type="Proteomes" id="UP001161247"/>
    </source>
</evidence>
<dbReference type="Proteomes" id="UP001161247">
    <property type="component" value="Chromosome 5"/>
</dbReference>
<reference evidence="5" key="1">
    <citation type="submission" date="2023-03" db="EMBL/GenBank/DDBJ databases">
        <authorList>
            <person name="Julca I."/>
        </authorList>
    </citation>
    <scope>NUCLEOTIDE SEQUENCE</scope>
</reference>
<evidence type="ECO:0000259" key="4">
    <source>
        <dbReference type="Pfam" id="PF14432"/>
    </source>
</evidence>
<dbReference type="InterPro" id="IPR046848">
    <property type="entry name" value="E_motif"/>
</dbReference>
<feature type="repeat" description="PPR" evidence="3">
    <location>
        <begin position="299"/>
        <end position="333"/>
    </location>
</feature>
<dbReference type="FunFam" id="1.25.40.10:FF:000470">
    <property type="entry name" value="Pentatricopeptide repeat-containing protein At5g66520"/>
    <property type="match status" value="1"/>
</dbReference>
<dbReference type="PANTHER" id="PTHR47926:SF452">
    <property type="entry name" value="PENTATRICOPEPTIDE REPEAT-CONTAINING PROTEIN"/>
    <property type="match status" value="1"/>
</dbReference>
<dbReference type="NCBIfam" id="TIGR00756">
    <property type="entry name" value="PPR"/>
    <property type="match status" value="6"/>
</dbReference>
<dbReference type="Pfam" id="PF14432">
    <property type="entry name" value="DYW_deaminase"/>
    <property type="match status" value="1"/>
</dbReference>
<feature type="repeat" description="PPR" evidence="3">
    <location>
        <begin position="432"/>
        <end position="466"/>
    </location>
</feature>
<dbReference type="InterPro" id="IPR046849">
    <property type="entry name" value="E2_motif"/>
</dbReference>
<dbReference type="Pfam" id="PF20430">
    <property type="entry name" value="Eplus_motif"/>
    <property type="match status" value="1"/>
</dbReference>
<feature type="repeat" description="PPR" evidence="3">
    <location>
        <begin position="268"/>
        <end position="298"/>
    </location>
</feature>
<evidence type="ECO:0000256" key="2">
    <source>
        <dbReference type="ARBA" id="ARBA00022737"/>
    </source>
</evidence>
<dbReference type="Pfam" id="PF01535">
    <property type="entry name" value="PPR"/>
    <property type="match status" value="5"/>
</dbReference>
<protein>
    <submittedName>
        <fullName evidence="5">OLC1v1006205C1</fullName>
    </submittedName>
</protein>
<dbReference type="InterPro" id="IPR011990">
    <property type="entry name" value="TPR-like_helical_dom_sf"/>
</dbReference>
<dbReference type="FunFam" id="1.25.40.10:FF:002148">
    <property type="entry name" value="Pentatricopeptide repeat-containing protein At2g29760, chloroplastic"/>
    <property type="match status" value="1"/>
</dbReference>
<dbReference type="Pfam" id="PF20431">
    <property type="entry name" value="E_motif"/>
    <property type="match status" value="1"/>
</dbReference>
<dbReference type="GO" id="GO:0009451">
    <property type="term" value="P:RNA modification"/>
    <property type="evidence" value="ECO:0007669"/>
    <property type="project" value="InterPro"/>
</dbReference>
<keyword evidence="2" id="KW-0677">Repeat</keyword>
<gene>
    <name evidence="5" type="ORF">OLC1_LOCUS15375</name>
</gene>
<dbReference type="EMBL" id="OX459122">
    <property type="protein sequence ID" value="CAI9106953.1"/>
    <property type="molecule type" value="Genomic_DNA"/>
</dbReference>
<evidence type="ECO:0000313" key="5">
    <source>
        <dbReference type="EMBL" id="CAI9106953.1"/>
    </source>
</evidence>
<dbReference type="AlphaFoldDB" id="A0AAV1DH27"/>
<sequence>MASSCISISDLPPEIHPSSVTANVNSDRYFANHPLLLQLDKCSDVRRLKEIHAQMLRIGLFNDSYAASKLIQVAALSDISSLSYAQKVFDQIPQPNLYSWNALIRSYSSSEEPVNTLSMFVRMLYDGAELPNKFTYPFVIKAAALISALRFGRGLHAMVVKSESATDLFVLNALVHFYAECKCLDAAYQVFLNIPNRDIVSWNSMIMGFVHGGYVEESLDLFRGMEGESMKPNDVTMVGVLSACAKKLDLEFGRFVHSYIRRHGIKESLILNNAILDMYAKCGSIKDAETLFDEMKEKDTISWTTMIVGYTRVGDFDAARSVFSAMPCQDIGAWNALISAYEQNGKPKEALATFSELQQSKEAEPDSVTLVCALSACAQLGAIDLGSWIHVYIKKRHIKLNCHLTTSLIDMYSKCGDLEKALEVFHSIEYRDVFVWSAMIAGFAMHGCGKEAIELFSKMQEAKVNPNSVTFTNLLSACSHSGLVGDGKAIFKQMEPVFGVVPEVKHYACLVDILGRAGNLEEAVAVIDKMPVSPGASVWGALLAACKLHGNVAIAEQACNNLLELEPDNDGAYVLLSNIYAKSGKWDKVSALRNLMRGSGLKKEPGCSSIEIDGVIHEFLVGDNSHPQSVKIYSKLDEVAARLKSAGHVPKTSQVLQLVEEEDVQEQALNLHSEKLAIAFGLISTTNSAQPIRVMKNLRVCHDCHAVAKLISKLYDREILLRDRYRFHHFKGGHCSCKDYW</sequence>
<accession>A0AAV1DH27</accession>
<evidence type="ECO:0000256" key="1">
    <source>
        <dbReference type="ARBA" id="ARBA00006643"/>
    </source>
</evidence>
<feature type="domain" description="DYW" evidence="4">
    <location>
        <begin position="647"/>
        <end position="741"/>
    </location>
</feature>
<dbReference type="SUPFAM" id="SSF48452">
    <property type="entry name" value="TPR-like"/>
    <property type="match status" value="1"/>
</dbReference>
<dbReference type="InterPro" id="IPR002885">
    <property type="entry name" value="PPR_rpt"/>
</dbReference>
<dbReference type="PANTHER" id="PTHR47926">
    <property type="entry name" value="PENTATRICOPEPTIDE REPEAT-CONTAINING PROTEIN"/>
    <property type="match status" value="1"/>
</dbReference>
<dbReference type="PROSITE" id="PS51375">
    <property type="entry name" value="PPR"/>
    <property type="match status" value="5"/>
</dbReference>